<feature type="region of interest" description="Disordered" evidence="1">
    <location>
        <begin position="1"/>
        <end position="71"/>
    </location>
</feature>
<organism evidence="2 3">
    <name type="scientific">Dichomitus squalens</name>
    <dbReference type="NCBI Taxonomy" id="114155"/>
    <lineage>
        <taxon>Eukaryota</taxon>
        <taxon>Fungi</taxon>
        <taxon>Dikarya</taxon>
        <taxon>Basidiomycota</taxon>
        <taxon>Agaricomycotina</taxon>
        <taxon>Agaricomycetes</taxon>
        <taxon>Polyporales</taxon>
        <taxon>Polyporaceae</taxon>
        <taxon>Dichomitus</taxon>
    </lineage>
</organism>
<proteinExistence type="predicted"/>
<reference evidence="2 3" key="1">
    <citation type="submission" date="2019-01" db="EMBL/GenBank/DDBJ databases">
        <title>Draft genome sequences of three monokaryotic isolates of the white-rot basidiomycete fungus Dichomitus squalens.</title>
        <authorList>
            <consortium name="DOE Joint Genome Institute"/>
            <person name="Lopez S.C."/>
            <person name="Andreopoulos B."/>
            <person name="Pangilinan J."/>
            <person name="Lipzen A."/>
            <person name="Riley R."/>
            <person name="Ahrendt S."/>
            <person name="Ng V."/>
            <person name="Barry K."/>
            <person name="Daum C."/>
            <person name="Grigoriev I.V."/>
            <person name="Hilden K.S."/>
            <person name="Makela M.R."/>
            <person name="de Vries R.P."/>
        </authorList>
    </citation>
    <scope>NUCLEOTIDE SEQUENCE [LARGE SCALE GENOMIC DNA]</scope>
    <source>
        <strain evidence="2 3">CBS 464.89</strain>
    </source>
</reference>
<feature type="region of interest" description="Disordered" evidence="1">
    <location>
        <begin position="200"/>
        <end position="220"/>
    </location>
</feature>
<evidence type="ECO:0000313" key="3">
    <source>
        <dbReference type="Proteomes" id="UP000292082"/>
    </source>
</evidence>
<feature type="compositionally biased region" description="Low complexity" evidence="1">
    <location>
        <begin position="16"/>
        <end position="26"/>
    </location>
</feature>
<keyword evidence="3" id="KW-1185">Reference proteome</keyword>
<feature type="compositionally biased region" description="Basic and acidic residues" evidence="1">
    <location>
        <begin position="289"/>
        <end position="300"/>
    </location>
</feature>
<evidence type="ECO:0008006" key="4">
    <source>
        <dbReference type="Google" id="ProtNLM"/>
    </source>
</evidence>
<gene>
    <name evidence="2" type="ORF">BD310DRAFT_967703</name>
</gene>
<protein>
    <recommendedName>
        <fullName evidence="4">BTB domain-containing protein</fullName>
    </recommendedName>
</protein>
<name>A0A4Q9PUX3_9APHY</name>
<dbReference type="EMBL" id="ML145126">
    <property type="protein sequence ID" value="TBU58343.1"/>
    <property type="molecule type" value="Genomic_DNA"/>
</dbReference>
<sequence>MSSLSESSDIRSGLDTPSTPASTPPAVFSRSMMKPSTEHGLPTPPKTPSKKRPHLSAPETPTPPQKRIKSEPCDSDFHVVEEQMSAIFWYSDGDVVVRAGDILYKLYQSRLVKHSVYFANLFSDENAKMPQVTLEGVRVYHAPAELLVEDFERLLSELEEPSSKITRYDAIRLLRASTILACDSVAAVAKRHILALWDSSAPPSPRSRAPHLSPDPPEEDRPSYHLCVYMLSFAREHNLHQILKRVYYELISNPKFWTALPPLPAPAPCPSRSSPSTSTPRNSPSSSTEDDKLRVRERLTGLQTDDRIRLLEGRHAFTHVWYEHVRTPPSTDPDTGKSACPCPRSSSPTETNIEKGGGGGNRHRMQTRTKAAAAEKRDSGNARGQREETGKGALDDDFIPNACDALSVPRGTYYREAKWAHFVNHEGTSAVEDGAMDPIRYDLIARKRKQLALTWCTLCLRKWREEWEARRWEWWERLDGWLGLV</sequence>
<feature type="region of interest" description="Disordered" evidence="1">
    <location>
        <begin position="325"/>
        <end position="394"/>
    </location>
</feature>
<dbReference type="Proteomes" id="UP000292082">
    <property type="component" value="Unassembled WGS sequence"/>
</dbReference>
<feature type="compositionally biased region" description="Basic and acidic residues" evidence="1">
    <location>
        <begin position="373"/>
        <end position="394"/>
    </location>
</feature>
<evidence type="ECO:0000256" key="1">
    <source>
        <dbReference type="SAM" id="MobiDB-lite"/>
    </source>
</evidence>
<accession>A0A4Q9PUX3</accession>
<evidence type="ECO:0000313" key="2">
    <source>
        <dbReference type="EMBL" id="TBU58343.1"/>
    </source>
</evidence>
<feature type="region of interest" description="Disordered" evidence="1">
    <location>
        <begin position="266"/>
        <end position="300"/>
    </location>
</feature>
<dbReference type="AlphaFoldDB" id="A0A4Q9PUX3"/>
<feature type="compositionally biased region" description="Low complexity" evidence="1">
    <location>
        <begin position="270"/>
        <end position="287"/>
    </location>
</feature>